<feature type="region of interest" description="Disordered" evidence="1">
    <location>
        <begin position="248"/>
        <end position="273"/>
    </location>
</feature>
<proteinExistence type="predicted"/>
<organism evidence="2">
    <name type="scientific">Chromera velia CCMP2878</name>
    <dbReference type="NCBI Taxonomy" id="1169474"/>
    <lineage>
        <taxon>Eukaryota</taxon>
        <taxon>Sar</taxon>
        <taxon>Alveolata</taxon>
        <taxon>Colpodellida</taxon>
        <taxon>Chromeraceae</taxon>
        <taxon>Chromera</taxon>
    </lineage>
</organism>
<evidence type="ECO:0000256" key="1">
    <source>
        <dbReference type="SAM" id="MobiDB-lite"/>
    </source>
</evidence>
<evidence type="ECO:0000313" key="2">
    <source>
        <dbReference type="EMBL" id="CEM26080.1"/>
    </source>
</evidence>
<dbReference type="VEuPathDB" id="CryptoDB:Cvel_4440"/>
<dbReference type="AlphaFoldDB" id="A0A0G4GAP0"/>
<accession>A0A0G4GAP0</accession>
<gene>
    <name evidence="2" type="ORF">Cvel_4440</name>
</gene>
<sequence length="381" mass="43267">MVHATDSMGEFIQSHWEGVSASSIIDVRIVGRTGISELSSPLETSLFVTHSGFSLAWTDPERNVFHECVVDMNINWKSLYEQSNTNMVAPELPWDGLKGPSVDQVRFERILNELSCFHKDYMKHLHYFQYFTLYDKKCGADAEVASLPEPTFKEEDPKTHQTCKLYRMGEPNHCFSFVEQCITVLSAFMDTKKLPPPFKKMDFEIYIEGPPEPLTLSMRSPEFYDAASWERTWRTTIQSFRTEGIQEGDRTLMDAPNPEEDTQANRGDGNDYVKGKIAQGDAFRWTKRDWDFSLQSRFGDGQGSFGTLQKCFKTSSESAYQSLEKSIAQRPQGDFTDLLAKVPESHSELTSTHTTTKLMSGGTQTETVVVTSVVRETKPMS</sequence>
<protein>
    <submittedName>
        <fullName evidence="2">Uncharacterized protein</fullName>
    </submittedName>
</protein>
<dbReference type="EMBL" id="CDMZ01001037">
    <property type="protein sequence ID" value="CEM26080.1"/>
    <property type="molecule type" value="Genomic_DNA"/>
</dbReference>
<reference evidence="2" key="1">
    <citation type="submission" date="2014-11" db="EMBL/GenBank/DDBJ databases">
        <authorList>
            <person name="Otto D Thomas"/>
            <person name="Naeem Raeece"/>
        </authorList>
    </citation>
    <scope>NUCLEOTIDE SEQUENCE</scope>
</reference>
<name>A0A0G4GAP0_9ALVE</name>